<dbReference type="AlphaFoldDB" id="A0A1I3BY11"/>
<feature type="signal peptide" evidence="2">
    <location>
        <begin position="1"/>
        <end position="22"/>
    </location>
</feature>
<proteinExistence type="predicted"/>
<evidence type="ECO:0000313" key="3">
    <source>
        <dbReference type="EMBL" id="SFH67194.1"/>
    </source>
</evidence>
<gene>
    <name evidence="3" type="ORF">SAMN05216561_101395</name>
</gene>
<evidence type="ECO:0000256" key="1">
    <source>
        <dbReference type="SAM" id="MobiDB-lite"/>
    </source>
</evidence>
<feature type="compositionally biased region" description="Low complexity" evidence="1">
    <location>
        <begin position="160"/>
        <end position="174"/>
    </location>
</feature>
<feature type="region of interest" description="Disordered" evidence="1">
    <location>
        <begin position="156"/>
        <end position="186"/>
    </location>
</feature>
<dbReference type="InterPro" id="IPR036182">
    <property type="entry name" value="PCuAC_sf"/>
</dbReference>
<dbReference type="STRING" id="1005945.SAMN05216561_101395"/>
<dbReference type="Proteomes" id="UP000198649">
    <property type="component" value="Unassembled WGS sequence"/>
</dbReference>
<reference evidence="3 4" key="1">
    <citation type="submission" date="2016-10" db="EMBL/GenBank/DDBJ databases">
        <authorList>
            <person name="de Groot N.N."/>
        </authorList>
    </citation>
    <scope>NUCLEOTIDE SEQUENCE [LARGE SCALE GENOMIC DNA]</scope>
    <source>
        <strain evidence="3 4">CGMCC 1.11156</strain>
    </source>
</reference>
<dbReference type="PROSITE" id="PS51257">
    <property type="entry name" value="PROKAR_LIPOPROTEIN"/>
    <property type="match status" value="1"/>
</dbReference>
<keyword evidence="4" id="KW-1185">Reference proteome</keyword>
<dbReference type="EMBL" id="FOQG01000001">
    <property type="protein sequence ID" value="SFH67194.1"/>
    <property type="molecule type" value="Genomic_DNA"/>
</dbReference>
<name>A0A1I3BY11_9ACTN</name>
<dbReference type="RefSeq" id="WP_091109943.1">
    <property type="nucleotide sequence ID" value="NZ_BKAF01000001.1"/>
</dbReference>
<feature type="chain" id="PRO_5039192353" evidence="2">
    <location>
        <begin position="23"/>
        <end position="186"/>
    </location>
</feature>
<protein>
    <submittedName>
        <fullName evidence="3">Copper(I)-binding protein</fullName>
    </submittedName>
</protein>
<dbReference type="OrthoDB" id="3787120at2"/>
<dbReference type="SUPFAM" id="SSF110087">
    <property type="entry name" value="DR1885-like metal-binding protein"/>
    <property type="match status" value="1"/>
</dbReference>
<sequence>MHHHRKLALTVGALVLSAPVLTGCGFNYATNRVNTTTNATFNRDKAVDVVGAQVVAEGPGSGSLYARLVNNSPAGTELVSVAGSGDTVLTVSTIESFVLGAREGVNVENVGGGVRLTGDFIAGDHIPVALTFSNGDEVVLDVPVVRACGFYEGLDNAPPAEDTAGEGTAATETELYSCEAPEEHSE</sequence>
<keyword evidence="2" id="KW-0732">Signal</keyword>
<evidence type="ECO:0000256" key="2">
    <source>
        <dbReference type="SAM" id="SignalP"/>
    </source>
</evidence>
<evidence type="ECO:0000313" key="4">
    <source>
        <dbReference type="Proteomes" id="UP000198649"/>
    </source>
</evidence>
<organism evidence="3 4">
    <name type="scientific">Nocardioides psychrotolerans</name>
    <dbReference type="NCBI Taxonomy" id="1005945"/>
    <lineage>
        <taxon>Bacteria</taxon>
        <taxon>Bacillati</taxon>
        <taxon>Actinomycetota</taxon>
        <taxon>Actinomycetes</taxon>
        <taxon>Propionibacteriales</taxon>
        <taxon>Nocardioidaceae</taxon>
        <taxon>Nocardioides</taxon>
    </lineage>
</organism>
<accession>A0A1I3BY11</accession>